<feature type="transmembrane region" description="Helical" evidence="2">
    <location>
        <begin position="67"/>
        <end position="87"/>
    </location>
</feature>
<feature type="compositionally biased region" description="Pro residues" evidence="1">
    <location>
        <begin position="228"/>
        <end position="241"/>
    </location>
</feature>
<dbReference type="OrthoDB" id="62952at2759"/>
<reference evidence="3" key="1">
    <citation type="journal article" date="2020" name="Stud. Mycol.">
        <title>101 Dothideomycetes genomes: a test case for predicting lifestyles and emergence of pathogens.</title>
        <authorList>
            <person name="Haridas S."/>
            <person name="Albert R."/>
            <person name="Binder M."/>
            <person name="Bloem J."/>
            <person name="Labutti K."/>
            <person name="Salamov A."/>
            <person name="Andreopoulos B."/>
            <person name="Baker S."/>
            <person name="Barry K."/>
            <person name="Bills G."/>
            <person name="Bluhm B."/>
            <person name="Cannon C."/>
            <person name="Castanera R."/>
            <person name="Culley D."/>
            <person name="Daum C."/>
            <person name="Ezra D."/>
            <person name="Gonzalez J."/>
            <person name="Henrissat B."/>
            <person name="Kuo A."/>
            <person name="Liang C."/>
            <person name="Lipzen A."/>
            <person name="Lutzoni F."/>
            <person name="Magnuson J."/>
            <person name="Mondo S."/>
            <person name="Nolan M."/>
            <person name="Ohm R."/>
            <person name="Pangilinan J."/>
            <person name="Park H.-J."/>
            <person name="Ramirez L."/>
            <person name="Alfaro M."/>
            <person name="Sun H."/>
            <person name="Tritt A."/>
            <person name="Yoshinaga Y."/>
            <person name="Zwiers L.-H."/>
            <person name="Turgeon B."/>
            <person name="Goodwin S."/>
            <person name="Spatafora J."/>
            <person name="Crous P."/>
            <person name="Grigoriev I."/>
        </authorList>
    </citation>
    <scope>NUCLEOTIDE SEQUENCE</scope>
    <source>
        <strain evidence="3">CBS 113979</strain>
    </source>
</reference>
<protein>
    <submittedName>
        <fullName evidence="3">Uncharacterized protein</fullName>
    </submittedName>
</protein>
<dbReference type="InterPro" id="IPR038883">
    <property type="entry name" value="AN11006-like"/>
</dbReference>
<organism evidence="3 4">
    <name type="scientific">Aulographum hederae CBS 113979</name>
    <dbReference type="NCBI Taxonomy" id="1176131"/>
    <lineage>
        <taxon>Eukaryota</taxon>
        <taxon>Fungi</taxon>
        <taxon>Dikarya</taxon>
        <taxon>Ascomycota</taxon>
        <taxon>Pezizomycotina</taxon>
        <taxon>Dothideomycetes</taxon>
        <taxon>Pleosporomycetidae</taxon>
        <taxon>Aulographales</taxon>
        <taxon>Aulographaceae</taxon>
    </lineage>
</organism>
<name>A0A6G1GZD9_9PEZI</name>
<feature type="compositionally biased region" description="Low complexity" evidence="1">
    <location>
        <begin position="242"/>
        <end position="254"/>
    </location>
</feature>
<gene>
    <name evidence="3" type="ORF">K402DRAFT_404412</name>
</gene>
<feature type="region of interest" description="Disordered" evidence="1">
    <location>
        <begin position="222"/>
        <end position="256"/>
    </location>
</feature>
<keyword evidence="4" id="KW-1185">Reference proteome</keyword>
<feature type="region of interest" description="Disordered" evidence="1">
    <location>
        <begin position="351"/>
        <end position="371"/>
    </location>
</feature>
<dbReference type="Proteomes" id="UP000800041">
    <property type="component" value="Unassembled WGS sequence"/>
</dbReference>
<keyword evidence="2" id="KW-0812">Transmembrane</keyword>
<keyword evidence="2" id="KW-0472">Membrane</keyword>
<proteinExistence type="predicted"/>
<dbReference type="EMBL" id="ML977157">
    <property type="protein sequence ID" value="KAF1986321.1"/>
    <property type="molecule type" value="Genomic_DNA"/>
</dbReference>
<dbReference type="PANTHER" id="PTHR42085:SF2">
    <property type="entry name" value="F-BOX DOMAIN-CONTAINING PROTEIN"/>
    <property type="match status" value="1"/>
</dbReference>
<dbReference type="PANTHER" id="PTHR42085">
    <property type="entry name" value="F-BOX DOMAIN-CONTAINING PROTEIN"/>
    <property type="match status" value="1"/>
</dbReference>
<evidence type="ECO:0000313" key="3">
    <source>
        <dbReference type="EMBL" id="KAF1986321.1"/>
    </source>
</evidence>
<dbReference type="AlphaFoldDB" id="A0A6G1GZD9"/>
<evidence type="ECO:0000313" key="4">
    <source>
        <dbReference type="Proteomes" id="UP000800041"/>
    </source>
</evidence>
<evidence type="ECO:0000256" key="1">
    <source>
        <dbReference type="SAM" id="MobiDB-lite"/>
    </source>
</evidence>
<sequence>MGMVVDLVLPAFRHHQGFTPGLNISISDMAFLEHLSPAMERLLLLPAELLHHLLDSPLSHPKMLSNISLATTLATLLATSILIFYVFTNIFTRSTKPEPQPFRFLDLPAELREQVYEYVATDPVYPSHPPTTTSRTSAGWLRTHIRALIPAPLSLRVKSTIVSSIPISSSLLSPTKPHIRPSSTAVLAPPTGGKALLFSSSQLHSEYLSHLLRTRTFHLPLSTFNTTPPTPSPSLSPPTSPSPTISTPTTTPTAPLWPLPPSTLTNLRHLHIPLLATPALLGTHVSKFDPRLAPPSLSWPVLDRCVEALEGMRELRTLGVSVRAVGNPLWNPLWLWHFAGVAFMGGAGRGREEGKIEGAGADGEADGDGDEALREKRGGIAVLDSIRFELDGWTPGENYLARRTATGKNGQDTRNSEETEWEWRCPTAHHSIGAVGPGQMPIRQFCAMLYRDCETCAADAGVGDKGDLGLEELV</sequence>
<evidence type="ECO:0000256" key="2">
    <source>
        <dbReference type="SAM" id="Phobius"/>
    </source>
</evidence>
<keyword evidence="2" id="KW-1133">Transmembrane helix</keyword>
<accession>A0A6G1GZD9</accession>